<dbReference type="EMBL" id="FNAD01000002">
    <property type="protein sequence ID" value="SDD22365.1"/>
    <property type="molecule type" value="Genomic_DNA"/>
</dbReference>
<evidence type="ECO:0000313" key="4">
    <source>
        <dbReference type="Proteomes" id="UP000198949"/>
    </source>
</evidence>
<dbReference type="STRING" id="58114.SAMN05216270_102400"/>
<protein>
    <submittedName>
        <fullName evidence="3">Uncharacterized protein</fullName>
    </submittedName>
</protein>
<feature type="region of interest" description="Disordered" evidence="1">
    <location>
        <begin position="291"/>
        <end position="339"/>
    </location>
</feature>
<keyword evidence="2" id="KW-0472">Membrane</keyword>
<evidence type="ECO:0000256" key="2">
    <source>
        <dbReference type="SAM" id="Phobius"/>
    </source>
</evidence>
<evidence type="ECO:0000256" key="1">
    <source>
        <dbReference type="SAM" id="MobiDB-lite"/>
    </source>
</evidence>
<name>A0A1G6T1V2_9ACTN</name>
<dbReference type="RefSeq" id="WP_091029862.1">
    <property type="nucleotide sequence ID" value="NZ_FNAD01000002.1"/>
</dbReference>
<feature type="transmembrane region" description="Helical" evidence="2">
    <location>
        <begin position="119"/>
        <end position="137"/>
    </location>
</feature>
<reference evidence="4" key="1">
    <citation type="submission" date="2016-10" db="EMBL/GenBank/DDBJ databases">
        <authorList>
            <person name="Varghese N."/>
            <person name="Submissions S."/>
        </authorList>
    </citation>
    <scope>NUCLEOTIDE SEQUENCE [LARGE SCALE GENOMIC DNA]</scope>
    <source>
        <strain evidence="4">CGMCC 4.3516</strain>
    </source>
</reference>
<keyword evidence="2" id="KW-1133">Transmembrane helix</keyword>
<feature type="transmembrane region" description="Helical" evidence="2">
    <location>
        <begin position="143"/>
        <end position="164"/>
    </location>
</feature>
<evidence type="ECO:0000313" key="3">
    <source>
        <dbReference type="EMBL" id="SDD22365.1"/>
    </source>
</evidence>
<dbReference type="AlphaFoldDB" id="A0A1G6T1V2"/>
<dbReference type="Proteomes" id="UP000198949">
    <property type="component" value="Unassembled WGS sequence"/>
</dbReference>
<organism evidence="3 4">
    <name type="scientific">Glycomyces harbinensis</name>
    <dbReference type="NCBI Taxonomy" id="58114"/>
    <lineage>
        <taxon>Bacteria</taxon>
        <taxon>Bacillati</taxon>
        <taxon>Actinomycetota</taxon>
        <taxon>Actinomycetes</taxon>
        <taxon>Glycomycetales</taxon>
        <taxon>Glycomycetaceae</taxon>
        <taxon>Glycomyces</taxon>
    </lineage>
</organism>
<proteinExistence type="predicted"/>
<accession>A0A1G6T1V2</accession>
<sequence length="339" mass="36027">MTDTPRADEVADYESAVRRHLADLPAPVREDLLADLETHLTEVAADLEPGATLAERLGSPEAYASELREAAEIDAAQGNAPAREKVTAALARVGGLADRYTVSAGAGPFLEFWKSLRPAWWVLRGLAGAGVVAVYVGNSLLGAYLFSAVTLFWLAVLSLVLIWCSVRLGTRSTAWRPAGRWALNLGGLALLWVAAASALGSTYIGYDYVDDGAFVDEYGYYGPEDVYPYSADGELLTGVYLLDEYGNPLYIGDPTLCSLPPSNPFETPTADDLTVEGPYDAMTAEPDVDLGYQYPLCVPEDEEPTADPSESAPPEGAATDDSSTTEESAAPTADGPTTE</sequence>
<dbReference type="OrthoDB" id="5185521at2"/>
<dbReference type="Pfam" id="PF22564">
    <property type="entry name" value="HAAS"/>
    <property type="match status" value="1"/>
</dbReference>
<gene>
    <name evidence="3" type="ORF">SAMN05216270_102400</name>
</gene>
<feature type="transmembrane region" description="Helical" evidence="2">
    <location>
        <begin position="185"/>
        <end position="206"/>
    </location>
</feature>
<keyword evidence="2" id="KW-0812">Transmembrane</keyword>
<keyword evidence="4" id="KW-1185">Reference proteome</keyword>